<evidence type="ECO:0000313" key="2">
    <source>
        <dbReference type="Proteomes" id="UP000024942"/>
    </source>
</evidence>
<protein>
    <submittedName>
        <fullName evidence="1">Uncharacterized protein</fullName>
    </submittedName>
</protein>
<evidence type="ECO:0000313" key="1">
    <source>
        <dbReference type="EMBL" id="KDA02477.1"/>
    </source>
</evidence>
<dbReference type="Proteomes" id="UP000024942">
    <property type="component" value="Unassembled WGS sequence"/>
</dbReference>
<gene>
    <name evidence="1" type="ORF">HOC_10794</name>
</gene>
<name>A0A059G6M2_9PROT</name>
<dbReference type="EMBL" id="ARYL01000014">
    <property type="protein sequence ID" value="KDA02477.1"/>
    <property type="molecule type" value="Genomic_DNA"/>
</dbReference>
<dbReference type="PATRIC" id="fig|1280953.3.peg.2178"/>
<keyword evidence="2" id="KW-1185">Reference proteome</keyword>
<sequence length="60" mass="6361">MVRHSAMKARRVKASGRGAAESAPRVIIATERGVAMTPELLSLQGTSKIWAISGVSLARE</sequence>
<proteinExistence type="predicted"/>
<reference evidence="1 2" key="1">
    <citation type="journal article" date="2014" name="Antonie Van Leeuwenhoek">
        <title>Hyphomonas beringensis sp. nov. and Hyphomonas chukchiensis sp. nov., isolated from surface seawater of the Bering Sea and Chukchi Sea.</title>
        <authorList>
            <person name="Li C."/>
            <person name="Lai Q."/>
            <person name="Li G."/>
            <person name="Dong C."/>
            <person name="Wang J."/>
            <person name="Liao Y."/>
            <person name="Shao Z."/>
        </authorList>
    </citation>
    <scope>NUCLEOTIDE SEQUENCE [LARGE SCALE GENOMIC DNA]</scope>
    <source>
        <strain evidence="1 2">SCH89</strain>
    </source>
</reference>
<dbReference type="AlphaFoldDB" id="A0A059G6M2"/>
<accession>A0A059G6M2</accession>
<organism evidence="1 2">
    <name type="scientific">Hyphomonas oceanitis SCH89</name>
    <dbReference type="NCBI Taxonomy" id="1280953"/>
    <lineage>
        <taxon>Bacteria</taxon>
        <taxon>Pseudomonadati</taxon>
        <taxon>Pseudomonadota</taxon>
        <taxon>Alphaproteobacteria</taxon>
        <taxon>Hyphomonadales</taxon>
        <taxon>Hyphomonadaceae</taxon>
        <taxon>Hyphomonas</taxon>
    </lineage>
</organism>
<comment type="caution">
    <text evidence="1">The sequence shown here is derived from an EMBL/GenBank/DDBJ whole genome shotgun (WGS) entry which is preliminary data.</text>
</comment>